<evidence type="ECO:0000256" key="1">
    <source>
        <dbReference type="ARBA" id="ARBA00004141"/>
    </source>
</evidence>
<sequence>MGIITDLMILVLPLPTILRLQMPWMQRIGLVFIFSVGLATCTTSIIRLAVLVKTNGDTDVTWNLAEAAMWVGIEANLYIMCGSLPTLRKFIKHVVPIIFGILLPPSSCRAAAAAPGCEVNARNNLSPLRALTSAKPASFDGYGVRITNCADLENGAPSASSAEGLGLPIWTNVGDSHVLPAPGSIMQIKETIVQ</sequence>
<evidence type="ECO:0000256" key="6">
    <source>
        <dbReference type="SAM" id="Phobius"/>
    </source>
</evidence>
<evidence type="ECO:0000259" key="7">
    <source>
        <dbReference type="Pfam" id="PF20684"/>
    </source>
</evidence>
<proteinExistence type="inferred from homology"/>
<evidence type="ECO:0000256" key="3">
    <source>
        <dbReference type="ARBA" id="ARBA00022989"/>
    </source>
</evidence>
<feature type="transmembrane region" description="Helical" evidence="6">
    <location>
        <begin position="67"/>
        <end position="87"/>
    </location>
</feature>
<dbReference type="PANTHER" id="PTHR33048">
    <property type="entry name" value="PTH11-LIKE INTEGRAL MEMBRANE PROTEIN (AFU_ORTHOLOGUE AFUA_5G11245)"/>
    <property type="match status" value="1"/>
</dbReference>
<gene>
    <name evidence="8" type="ORF">MCOR33_006749</name>
</gene>
<comment type="similarity">
    <text evidence="5">Belongs to the SAT4 family.</text>
</comment>
<protein>
    <recommendedName>
        <fullName evidence="7">Rhodopsin domain-containing protein</fullName>
    </recommendedName>
</protein>
<organism evidence="8 9">
    <name type="scientific">Pyricularia grisea</name>
    <name type="common">Crabgrass-specific blast fungus</name>
    <name type="synonym">Magnaporthe grisea</name>
    <dbReference type="NCBI Taxonomy" id="148305"/>
    <lineage>
        <taxon>Eukaryota</taxon>
        <taxon>Fungi</taxon>
        <taxon>Dikarya</taxon>
        <taxon>Ascomycota</taxon>
        <taxon>Pezizomycotina</taxon>
        <taxon>Sordariomycetes</taxon>
        <taxon>Sordariomycetidae</taxon>
        <taxon>Magnaporthales</taxon>
        <taxon>Pyriculariaceae</taxon>
        <taxon>Pyricularia</taxon>
    </lineage>
</organism>
<feature type="domain" description="Rhodopsin" evidence="7">
    <location>
        <begin position="3"/>
        <end position="92"/>
    </location>
</feature>
<keyword evidence="3 6" id="KW-1133">Transmembrane helix</keyword>
<dbReference type="EMBL" id="JABSND010000127">
    <property type="protein sequence ID" value="KAI6296758.1"/>
    <property type="molecule type" value="Genomic_DNA"/>
</dbReference>
<accession>A0ABQ8NIN0</accession>
<reference evidence="8" key="1">
    <citation type="submission" date="2021-01" db="EMBL/GenBank/DDBJ databases">
        <title>Deciphering the adaptive evolutionary patterns associated with biogeogrpahic diversity in the finger millet blast pathogen Magnaporthe oryzae in Eastern Africa.</title>
        <authorList>
            <person name="Onyema G."/>
            <person name="Shittu T.A."/>
            <person name="Dodsworth S."/>
            <person name="Devilliers S."/>
            <person name="Muthumeenakshi S."/>
            <person name="Sreenivasaprasad S."/>
        </authorList>
    </citation>
    <scope>NUCLEOTIDE SEQUENCE</scope>
    <source>
        <strain evidence="8">D15/s37</strain>
    </source>
</reference>
<evidence type="ECO:0000256" key="4">
    <source>
        <dbReference type="ARBA" id="ARBA00023136"/>
    </source>
</evidence>
<evidence type="ECO:0000256" key="5">
    <source>
        <dbReference type="ARBA" id="ARBA00038359"/>
    </source>
</evidence>
<evidence type="ECO:0000313" key="9">
    <source>
        <dbReference type="Proteomes" id="UP001059893"/>
    </source>
</evidence>
<comment type="subcellular location">
    <subcellularLocation>
        <location evidence="1">Membrane</location>
        <topology evidence="1">Multi-pass membrane protein</topology>
    </subcellularLocation>
</comment>
<comment type="caution">
    <text evidence="8">The sequence shown here is derived from an EMBL/GenBank/DDBJ whole genome shotgun (WGS) entry which is preliminary data.</text>
</comment>
<dbReference type="InterPro" id="IPR049326">
    <property type="entry name" value="Rhodopsin_dom_fungi"/>
</dbReference>
<name>A0ABQ8NIN0_PYRGI</name>
<keyword evidence="2 6" id="KW-0812">Transmembrane</keyword>
<dbReference type="InterPro" id="IPR052337">
    <property type="entry name" value="SAT4-like"/>
</dbReference>
<dbReference type="PANTHER" id="PTHR33048:SF124">
    <property type="entry name" value="INTEGRAL MEMBRANE PROTEIN"/>
    <property type="match status" value="1"/>
</dbReference>
<keyword evidence="4 6" id="KW-0472">Membrane</keyword>
<keyword evidence="9" id="KW-1185">Reference proteome</keyword>
<dbReference type="Proteomes" id="UP001059893">
    <property type="component" value="Unassembled WGS sequence"/>
</dbReference>
<feature type="transmembrane region" description="Helical" evidence="6">
    <location>
        <begin position="28"/>
        <end position="52"/>
    </location>
</feature>
<evidence type="ECO:0000313" key="8">
    <source>
        <dbReference type="EMBL" id="KAI6296758.1"/>
    </source>
</evidence>
<evidence type="ECO:0000256" key="2">
    <source>
        <dbReference type="ARBA" id="ARBA00022692"/>
    </source>
</evidence>
<dbReference type="Pfam" id="PF20684">
    <property type="entry name" value="Fung_rhodopsin"/>
    <property type="match status" value="1"/>
</dbReference>